<dbReference type="RefSeq" id="WP_009138396.1">
    <property type="nucleotide sequence ID" value="NZ_JH815198.1"/>
</dbReference>
<evidence type="ECO:0000313" key="3">
    <source>
        <dbReference type="Proteomes" id="UP000006069"/>
    </source>
</evidence>
<evidence type="ECO:0000256" key="1">
    <source>
        <dbReference type="SAM" id="Phobius"/>
    </source>
</evidence>
<organism evidence="2 3">
    <name type="scientific">Slackia piriformis YIT 12062</name>
    <dbReference type="NCBI Taxonomy" id="742818"/>
    <lineage>
        <taxon>Bacteria</taxon>
        <taxon>Bacillati</taxon>
        <taxon>Actinomycetota</taxon>
        <taxon>Coriobacteriia</taxon>
        <taxon>Eggerthellales</taxon>
        <taxon>Eggerthellaceae</taxon>
        <taxon>Slackia</taxon>
    </lineage>
</organism>
<dbReference type="Proteomes" id="UP000006069">
    <property type="component" value="Unassembled WGS sequence"/>
</dbReference>
<dbReference type="InterPro" id="IPR007059">
    <property type="entry name" value="DmsC"/>
</dbReference>
<dbReference type="GO" id="GO:0009389">
    <property type="term" value="F:dimethyl sulfoxide reductase activity"/>
    <property type="evidence" value="ECO:0007669"/>
    <property type="project" value="TreeGrafter"/>
</dbReference>
<dbReference type="PANTHER" id="PTHR38095:SF2">
    <property type="entry name" value="ANAEROBIC DIMETHYL SULFOXIDE REDUCTASE CHAIN C"/>
    <property type="match status" value="1"/>
</dbReference>
<dbReference type="PATRIC" id="fig|742818.3.peg.178"/>
<dbReference type="PANTHER" id="PTHR38095">
    <property type="entry name" value="ANAEROBIC DIMETHYL SULFOXIDE REDUCTASE CHAIN YNFH"/>
    <property type="match status" value="1"/>
</dbReference>
<dbReference type="eggNOG" id="COG3302">
    <property type="taxonomic scope" value="Bacteria"/>
</dbReference>
<feature type="transmembrane region" description="Helical" evidence="1">
    <location>
        <begin position="86"/>
        <end position="106"/>
    </location>
</feature>
<feature type="transmembrane region" description="Helical" evidence="1">
    <location>
        <begin position="45"/>
        <end position="66"/>
    </location>
</feature>
<keyword evidence="3" id="KW-1185">Reference proteome</keyword>
<gene>
    <name evidence="2" type="ORF">HMPREF9451_00158</name>
</gene>
<dbReference type="Pfam" id="PF04976">
    <property type="entry name" value="DmsC"/>
    <property type="match status" value="1"/>
</dbReference>
<sequence length="285" mass="30661">MAGGFSEGSLAMFTALSPAGALTFALMAAYLLAHAKRMDQASWDRVSHAFLVPLGVVWMGFMASATHLGTPANALHAFAGIGRSPLSNEVLCTVVFLFVGGMYWLYTYKISYLKSLAQALLVCSIVASALMMWFTAFAYSVPTVPSWDTWHTPLNLWGLSFAAGTALASCVLGVLFGRDDRWPRVLRRISYVCVVGVVLLLGMHARFLAGVENNVAGAYQAVPWYGVVIVSYAAISLAGLYVLGKAARCEGWRGAVMGSLGCVLVFIATFLARLPFYFSYLSAGF</sequence>
<feature type="transmembrane region" description="Helical" evidence="1">
    <location>
        <begin position="221"/>
        <end position="243"/>
    </location>
</feature>
<proteinExistence type="predicted"/>
<keyword evidence="1" id="KW-1133">Transmembrane helix</keyword>
<dbReference type="InParanoid" id="K0ZAY0"/>
<dbReference type="GO" id="GO:0005886">
    <property type="term" value="C:plasma membrane"/>
    <property type="evidence" value="ECO:0007669"/>
    <property type="project" value="TreeGrafter"/>
</dbReference>
<feature type="transmembrane region" description="Helical" evidence="1">
    <location>
        <begin position="156"/>
        <end position="177"/>
    </location>
</feature>
<feature type="transmembrane region" description="Helical" evidence="1">
    <location>
        <begin position="189"/>
        <end position="209"/>
    </location>
</feature>
<comment type="caution">
    <text evidence="2">The sequence shown here is derived from an EMBL/GenBank/DDBJ whole genome shotgun (WGS) entry which is preliminary data.</text>
</comment>
<dbReference type="GO" id="GO:0009390">
    <property type="term" value="C:dimethyl sulfoxide reductase complex"/>
    <property type="evidence" value="ECO:0007669"/>
    <property type="project" value="TreeGrafter"/>
</dbReference>
<accession>K0ZAY0</accession>
<protein>
    <recommendedName>
        <fullName evidence="4">DMSO reductase anchor subunit (DmsC)</fullName>
    </recommendedName>
</protein>
<keyword evidence="1" id="KW-0812">Transmembrane</keyword>
<feature type="transmembrane region" description="Helical" evidence="1">
    <location>
        <begin position="12"/>
        <end position="33"/>
    </location>
</feature>
<name>K0ZAY0_9ACTN</name>
<feature type="transmembrane region" description="Helical" evidence="1">
    <location>
        <begin position="118"/>
        <end position="136"/>
    </location>
</feature>
<dbReference type="AlphaFoldDB" id="K0ZAY0"/>
<dbReference type="HOGENOM" id="CLU_064909_0_0_11"/>
<feature type="transmembrane region" description="Helical" evidence="1">
    <location>
        <begin position="255"/>
        <end position="278"/>
    </location>
</feature>
<reference evidence="2 3" key="1">
    <citation type="submission" date="2012-08" db="EMBL/GenBank/DDBJ databases">
        <title>The Genome Sequence of Slackia piriformis YIT 12062.</title>
        <authorList>
            <consortium name="The Broad Institute Genome Sequencing Platform"/>
            <person name="Earl A."/>
            <person name="Ward D."/>
            <person name="Feldgarden M."/>
            <person name="Gevers D."/>
            <person name="Morotomi M."/>
            <person name="Walker B."/>
            <person name="Young S.K."/>
            <person name="Zeng Q."/>
            <person name="Gargeya S."/>
            <person name="Fitzgerald M."/>
            <person name="Haas B."/>
            <person name="Abouelleil A."/>
            <person name="Alvarado L."/>
            <person name="Arachchi H.M."/>
            <person name="Berlin A.M."/>
            <person name="Chapman S.B."/>
            <person name="Goldberg J."/>
            <person name="Griggs A."/>
            <person name="Gujja S."/>
            <person name="Hansen M."/>
            <person name="Howarth C."/>
            <person name="Imamovic A."/>
            <person name="Larimer J."/>
            <person name="McCowen C."/>
            <person name="Montmayeur A."/>
            <person name="Murphy C."/>
            <person name="Neiman D."/>
            <person name="Pearson M."/>
            <person name="Priest M."/>
            <person name="Roberts A."/>
            <person name="Saif S."/>
            <person name="Shea T."/>
            <person name="Sisk P."/>
            <person name="Sykes S."/>
            <person name="Wortman J."/>
            <person name="Nusbaum C."/>
            <person name="Birren B."/>
        </authorList>
    </citation>
    <scope>NUCLEOTIDE SEQUENCE [LARGE SCALE GENOMIC DNA]</scope>
    <source>
        <strain evidence="2 3">YIT 12062</strain>
    </source>
</reference>
<dbReference type="EMBL" id="ADMD01000001">
    <property type="protein sequence ID" value="EJZ84555.1"/>
    <property type="molecule type" value="Genomic_DNA"/>
</dbReference>
<evidence type="ECO:0008006" key="4">
    <source>
        <dbReference type="Google" id="ProtNLM"/>
    </source>
</evidence>
<evidence type="ECO:0000313" key="2">
    <source>
        <dbReference type="EMBL" id="EJZ84555.1"/>
    </source>
</evidence>
<dbReference type="GO" id="GO:0019645">
    <property type="term" value="P:anaerobic electron transport chain"/>
    <property type="evidence" value="ECO:0007669"/>
    <property type="project" value="InterPro"/>
</dbReference>
<keyword evidence="1" id="KW-0472">Membrane</keyword>